<comment type="caution">
    <text evidence="2">The sequence shown here is derived from an EMBL/GenBank/DDBJ whole genome shotgun (WGS) entry which is preliminary data.</text>
</comment>
<dbReference type="AlphaFoldDB" id="A0A3M6U2N7"/>
<name>A0A3M6U2N7_POCDA</name>
<protein>
    <submittedName>
        <fullName evidence="2">Uncharacterized protein</fullName>
    </submittedName>
</protein>
<feature type="non-terminal residue" evidence="2">
    <location>
        <position position="1"/>
    </location>
</feature>
<sequence>CASAEVYLSRSDGVQSSVSGSDRRYWDDDMKKALRIGGKKEVAAVSLNKNPVSRLNEEIKVHYPNTSMQNSEEYPQERKI</sequence>
<accession>A0A3M6U2N7</accession>
<dbReference type="Proteomes" id="UP000275408">
    <property type="component" value="Unassembled WGS sequence"/>
</dbReference>
<reference evidence="2 3" key="1">
    <citation type="journal article" date="2018" name="Sci. Rep.">
        <title>Comparative analysis of the Pocillopora damicornis genome highlights role of immune system in coral evolution.</title>
        <authorList>
            <person name="Cunning R."/>
            <person name="Bay R.A."/>
            <person name="Gillette P."/>
            <person name="Baker A.C."/>
            <person name="Traylor-Knowles N."/>
        </authorList>
    </citation>
    <scope>NUCLEOTIDE SEQUENCE [LARGE SCALE GENOMIC DNA]</scope>
    <source>
        <strain evidence="2">RSMAS</strain>
        <tissue evidence="2">Whole animal</tissue>
    </source>
</reference>
<keyword evidence="3" id="KW-1185">Reference proteome</keyword>
<dbReference type="EMBL" id="RCHS01002370">
    <property type="protein sequence ID" value="RMX47819.1"/>
    <property type="molecule type" value="Genomic_DNA"/>
</dbReference>
<evidence type="ECO:0000256" key="1">
    <source>
        <dbReference type="SAM" id="MobiDB-lite"/>
    </source>
</evidence>
<feature type="compositionally biased region" description="Low complexity" evidence="1">
    <location>
        <begin position="9"/>
        <end position="20"/>
    </location>
</feature>
<feature type="region of interest" description="Disordered" evidence="1">
    <location>
        <begin position="1"/>
        <end position="22"/>
    </location>
</feature>
<proteinExistence type="predicted"/>
<evidence type="ECO:0000313" key="3">
    <source>
        <dbReference type="Proteomes" id="UP000275408"/>
    </source>
</evidence>
<gene>
    <name evidence="2" type="ORF">pdam_00008528</name>
</gene>
<organism evidence="2 3">
    <name type="scientific">Pocillopora damicornis</name>
    <name type="common">Cauliflower coral</name>
    <name type="synonym">Millepora damicornis</name>
    <dbReference type="NCBI Taxonomy" id="46731"/>
    <lineage>
        <taxon>Eukaryota</taxon>
        <taxon>Metazoa</taxon>
        <taxon>Cnidaria</taxon>
        <taxon>Anthozoa</taxon>
        <taxon>Hexacorallia</taxon>
        <taxon>Scleractinia</taxon>
        <taxon>Astrocoeniina</taxon>
        <taxon>Pocilloporidae</taxon>
        <taxon>Pocillopora</taxon>
    </lineage>
</organism>
<evidence type="ECO:0000313" key="2">
    <source>
        <dbReference type="EMBL" id="RMX47819.1"/>
    </source>
</evidence>